<sequence length="105" mass="11218">MNPQRRWMLATATAFGLGGVAAGAEPNTLKIADSLPSGHLINETIMNVMIPALEDSGEFTVEYFPAAHLGAAGENLDFARSGVIDIGYFAPGCGRWRAGFRRPTH</sequence>
<protein>
    <submittedName>
        <fullName evidence="2">TRAP dicarboxylate transporter-DctP subunit</fullName>
    </submittedName>
</protein>
<reference evidence="2 3" key="1">
    <citation type="submission" date="2014-10" db="EMBL/GenBank/DDBJ databases">
        <title>Genome sequence of Ponticoccus sp. strain UMTAT08 isolated from clonal culture of toxic dinoflagellate Alexandrium tamiyavanichii.</title>
        <authorList>
            <person name="Gan H.Y."/>
            <person name="Muhd D.-D."/>
            <person name="Mohd Noor M.E."/>
            <person name="Yeong Y.S."/>
            <person name="Usup G."/>
        </authorList>
    </citation>
    <scope>NUCLEOTIDE SEQUENCE [LARGE SCALE GENOMIC DNA]</scope>
    <source>
        <strain evidence="2 3">UMTAT08</strain>
    </source>
</reference>
<comment type="caution">
    <text evidence="2">The sequence shown here is derived from an EMBL/GenBank/DDBJ whole genome shotgun (WGS) entry which is preliminary data.</text>
</comment>
<comment type="subcellular location">
    <subcellularLocation>
        <location evidence="1">Cell envelope</location>
    </subcellularLocation>
</comment>
<dbReference type="InterPro" id="IPR038404">
    <property type="entry name" value="TRAP_DctP_sf"/>
</dbReference>
<keyword evidence="3" id="KW-1185">Reference proteome</keyword>
<dbReference type="EMBL" id="JSUQ01000015">
    <property type="protein sequence ID" value="KHQ51797.1"/>
    <property type="molecule type" value="Genomic_DNA"/>
</dbReference>
<evidence type="ECO:0000313" key="3">
    <source>
        <dbReference type="Proteomes" id="UP000030960"/>
    </source>
</evidence>
<dbReference type="Proteomes" id="UP000030960">
    <property type="component" value="Unassembled WGS sequence"/>
</dbReference>
<evidence type="ECO:0000256" key="1">
    <source>
        <dbReference type="ARBA" id="ARBA00004196"/>
    </source>
</evidence>
<gene>
    <name evidence="2" type="ORF">OA50_03699</name>
</gene>
<dbReference type="STRING" id="561184.SAMN05216376_104125"/>
<name>A0A0B3RUL7_9RHOB</name>
<accession>A0A0B3RUL7</accession>
<organism evidence="2 3">
    <name type="scientific">Mameliella alba</name>
    <dbReference type="NCBI Taxonomy" id="561184"/>
    <lineage>
        <taxon>Bacteria</taxon>
        <taxon>Pseudomonadati</taxon>
        <taxon>Pseudomonadota</taxon>
        <taxon>Alphaproteobacteria</taxon>
        <taxon>Rhodobacterales</taxon>
        <taxon>Roseobacteraceae</taxon>
        <taxon>Mameliella</taxon>
    </lineage>
</organism>
<evidence type="ECO:0000313" key="2">
    <source>
        <dbReference type="EMBL" id="KHQ51797.1"/>
    </source>
</evidence>
<proteinExistence type="predicted"/>
<dbReference type="Gene3D" id="3.40.190.170">
    <property type="entry name" value="Bacterial extracellular solute-binding protein, family 7"/>
    <property type="match status" value="1"/>
</dbReference>
<dbReference type="GO" id="GO:0030313">
    <property type="term" value="C:cell envelope"/>
    <property type="evidence" value="ECO:0007669"/>
    <property type="project" value="UniProtKB-SubCell"/>
</dbReference>
<dbReference type="AlphaFoldDB" id="A0A0B3RUL7"/>